<protein>
    <submittedName>
        <fullName evidence="1">DUF3305 domain-containing protein</fullName>
    </submittedName>
</protein>
<gene>
    <name evidence="1" type="ORF">GO499_08765</name>
</gene>
<evidence type="ECO:0000313" key="1">
    <source>
        <dbReference type="EMBL" id="QHQ35283.1"/>
    </source>
</evidence>
<proteinExistence type="predicted"/>
<accession>A0A6P1T0W2</accession>
<dbReference type="KEGG" id="amaq:GO499_08765"/>
<keyword evidence="2" id="KW-1185">Reference proteome</keyword>
<organism evidence="1 2">
    <name type="scientific">Algicella marina</name>
    <dbReference type="NCBI Taxonomy" id="2683284"/>
    <lineage>
        <taxon>Bacteria</taxon>
        <taxon>Pseudomonadati</taxon>
        <taxon>Pseudomonadota</taxon>
        <taxon>Alphaproteobacteria</taxon>
        <taxon>Rhodobacterales</taxon>
        <taxon>Paracoccaceae</taxon>
        <taxon>Algicella</taxon>
    </lineage>
</organism>
<name>A0A6P1T0W2_9RHOB</name>
<dbReference type="Proteomes" id="UP000464495">
    <property type="component" value="Chromosome"/>
</dbReference>
<dbReference type="RefSeq" id="WP_161861850.1">
    <property type="nucleotide sequence ID" value="NZ_CP046620.1"/>
</dbReference>
<dbReference type="EMBL" id="CP046620">
    <property type="protein sequence ID" value="QHQ35283.1"/>
    <property type="molecule type" value="Genomic_DNA"/>
</dbReference>
<dbReference type="Pfam" id="PF11749">
    <property type="entry name" value="DUF3305"/>
    <property type="match status" value="1"/>
</dbReference>
<dbReference type="InterPro" id="IPR021736">
    <property type="entry name" value="DUF3305"/>
</dbReference>
<reference evidence="1 2" key="1">
    <citation type="submission" date="2019-12" db="EMBL/GenBank/DDBJ databases">
        <title>Complete genome sequence of Algicella marina strain 9Alg 56(T) isolated from the red alga Tichocarpus crinitus.</title>
        <authorList>
            <person name="Kim S.-G."/>
            <person name="Nedashkovskaya O.I."/>
        </authorList>
    </citation>
    <scope>NUCLEOTIDE SEQUENCE [LARGE SCALE GENOMIC DNA]</scope>
    <source>
        <strain evidence="1 2">9Alg 56</strain>
    </source>
</reference>
<sequence>MSPDAQKMISIPIGVVVRREPGVTRWAQWNWRAVAVLPGAATASWKVMRHEGEAVEYHAGTLPMKLFRTDTEAYLVALNAEVPSVYVVLRKTTGEPGLDLHRVTASPYEAQDYLDSGEDIVEKVPMPIALRHMIENFVEAHHSEAEFVKRKRDRIRTDVVEDGKGDARIRQAADVYRAPSHRKGGTSS</sequence>
<dbReference type="AlphaFoldDB" id="A0A6P1T0W2"/>
<evidence type="ECO:0000313" key="2">
    <source>
        <dbReference type="Proteomes" id="UP000464495"/>
    </source>
</evidence>